<proteinExistence type="predicted"/>
<gene>
    <name evidence="1" type="ORF">GCM10022403_079850</name>
</gene>
<evidence type="ECO:0000313" key="2">
    <source>
        <dbReference type="Proteomes" id="UP001501009"/>
    </source>
</evidence>
<comment type="caution">
    <text evidence="1">The sequence shown here is derived from an EMBL/GenBank/DDBJ whole genome shotgun (WGS) entry which is preliminary data.</text>
</comment>
<protein>
    <submittedName>
        <fullName evidence="1">Uncharacterized protein</fullName>
    </submittedName>
</protein>
<sequence>MPGGLDGVAAGTVEFCPRRAISTAAVPVSRVPIPVDSAPSALITSDVPLASGSGGAPDAELGSVVGSEEGSVVGWVVGRSDGVAEEEQPLLGPHFAPPAGAEAWLRINAISPAQNRATPRATSAR</sequence>
<reference evidence="2" key="1">
    <citation type="journal article" date="2019" name="Int. J. Syst. Evol. Microbiol.">
        <title>The Global Catalogue of Microorganisms (GCM) 10K type strain sequencing project: providing services to taxonomists for standard genome sequencing and annotation.</title>
        <authorList>
            <consortium name="The Broad Institute Genomics Platform"/>
            <consortium name="The Broad Institute Genome Sequencing Center for Infectious Disease"/>
            <person name="Wu L."/>
            <person name="Ma J."/>
        </authorList>
    </citation>
    <scope>NUCLEOTIDE SEQUENCE [LARGE SCALE GENOMIC DNA]</scope>
    <source>
        <strain evidence="2">JCM 17138</strain>
    </source>
</reference>
<keyword evidence="2" id="KW-1185">Reference proteome</keyword>
<evidence type="ECO:0000313" key="1">
    <source>
        <dbReference type="EMBL" id="GAA3835111.1"/>
    </source>
</evidence>
<dbReference type="EMBL" id="BAABDE010000031">
    <property type="protein sequence ID" value="GAA3835111.1"/>
    <property type="molecule type" value="Genomic_DNA"/>
</dbReference>
<organism evidence="1 2">
    <name type="scientific">Streptomyces coacervatus</name>
    <dbReference type="NCBI Taxonomy" id="647381"/>
    <lineage>
        <taxon>Bacteria</taxon>
        <taxon>Bacillati</taxon>
        <taxon>Actinomycetota</taxon>
        <taxon>Actinomycetes</taxon>
        <taxon>Kitasatosporales</taxon>
        <taxon>Streptomycetaceae</taxon>
        <taxon>Streptomyces</taxon>
    </lineage>
</organism>
<name>A0ABP7J551_9ACTN</name>
<accession>A0ABP7J551</accession>
<dbReference type="Proteomes" id="UP001501009">
    <property type="component" value="Unassembled WGS sequence"/>
</dbReference>